<protein>
    <submittedName>
        <fullName evidence="2 4">Uncharacterized protein</fullName>
    </submittedName>
</protein>
<evidence type="ECO:0000256" key="1">
    <source>
        <dbReference type="SAM" id="SignalP"/>
    </source>
</evidence>
<dbReference type="Proteomes" id="UP000267606">
    <property type="component" value="Unassembled WGS sequence"/>
</dbReference>
<name>A0A183I3L1_9BILA</name>
<dbReference type="EMBL" id="UZAJ01040767">
    <property type="protein sequence ID" value="VDP16510.1"/>
    <property type="molecule type" value="Genomic_DNA"/>
</dbReference>
<dbReference type="AlphaFoldDB" id="A0A183I3L1"/>
<evidence type="ECO:0000313" key="3">
    <source>
        <dbReference type="Proteomes" id="UP000267606"/>
    </source>
</evidence>
<feature type="chain" id="PRO_5044552765" evidence="1">
    <location>
        <begin position="17"/>
        <end position="75"/>
    </location>
</feature>
<evidence type="ECO:0000313" key="4">
    <source>
        <dbReference type="WBParaSite" id="OFLC_0001433101-mRNA-1"/>
    </source>
</evidence>
<evidence type="ECO:0000313" key="2">
    <source>
        <dbReference type="EMBL" id="VDP16510.1"/>
    </source>
</evidence>
<gene>
    <name evidence="2" type="ORF">OFLC_LOCUS14323</name>
</gene>
<reference evidence="4" key="1">
    <citation type="submission" date="2016-06" db="UniProtKB">
        <authorList>
            <consortium name="WormBaseParasite"/>
        </authorList>
    </citation>
    <scope>IDENTIFICATION</scope>
</reference>
<accession>A0A183I3L1</accession>
<proteinExistence type="predicted"/>
<organism evidence="4">
    <name type="scientific">Onchocerca flexuosa</name>
    <dbReference type="NCBI Taxonomy" id="387005"/>
    <lineage>
        <taxon>Eukaryota</taxon>
        <taxon>Metazoa</taxon>
        <taxon>Ecdysozoa</taxon>
        <taxon>Nematoda</taxon>
        <taxon>Chromadorea</taxon>
        <taxon>Rhabditida</taxon>
        <taxon>Spirurina</taxon>
        <taxon>Spiruromorpha</taxon>
        <taxon>Filarioidea</taxon>
        <taxon>Onchocercidae</taxon>
        <taxon>Onchocerca</taxon>
    </lineage>
</organism>
<keyword evidence="3" id="KW-1185">Reference proteome</keyword>
<reference evidence="2 3" key="2">
    <citation type="submission" date="2018-11" db="EMBL/GenBank/DDBJ databases">
        <authorList>
            <consortium name="Pathogen Informatics"/>
        </authorList>
    </citation>
    <scope>NUCLEOTIDE SEQUENCE [LARGE SCALE GENOMIC DNA]</scope>
</reference>
<sequence>MAKRFLLLAYIIFCGSRYYNYDYNGKSTGGTGSGGGGGGMNDGSGDSGVRNGGGGMNVVAMNCELILDVAGNPDF</sequence>
<dbReference type="WBParaSite" id="OFLC_0001433101-mRNA-1">
    <property type="protein sequence ID" value="OFLC_0001433101-mRNA-1"/>
    <property type="gene ID" value="OFLC_0001433101"/>
</dbReference>
<feature type="signal peptide" evidence="1">
    <location>
        <begin position="1"/>
        <end position="16"/>
    </location>
</feature>
<keyword evidence="1" id="KW-0732">Signal</keyword>